<evidence type="ECO:0000259" key="3">
    <source>
        <dbReference type="Pfam" id="PF01364"/>
    </source>
</evidence>
<dbReference type="Pfam" id="PF01364">
    <property type="entry name" value="Peptidase_C25"/>
    <property type="match status" value="1"/>
</dbReference>
<keyword evidence="1 2" id="KW-0732">Signal</keyword>
<feature type="chain" id="PRO_5012002317" evidence="2">
    <location>
        <begin position="21"/>
        <end position="1275"/>
    </location>
</feature>
<accession>A0A1M5CV78</accession>
<evidence type="ECO:0000313" key="4">
    <source>
        <dbReference type="EMBL" id="SHF58487.1"/>
    </source>
</evidence>
<dbReference type="InterPro" id="IPR001769">
    <property type="entry name" value="Gingipain"/>
</dbReference>
<name>A0A1M5CV78_9FLAO</name>
<protein>
    <submittedName>
        <fullName evidence="4">Por secretion system C-terminal sorting domain-containing protein</fullName>
    </submittedName>
</protein>
<dbReference type="Gene3D" id="3.40.50.10390">
    <property type="entry name" value="Gingipain r, domain 1"/>
    <property type="match status" value="1"/>
</dbReference>
<keyword evidence="5" id="KW-1185">Reference proteome</keyword>
<dbReference type="Gene3D" id="2.60.40.4070">
    <property type="match status" value="1"/>
</dbReference>
<feature type="signal peptide" evidence="2">
    <location>
        <begin position="1"/>
        <end position="20"/>
    </location>
</feature>
<dbReference type="AlphaFoldDB" id="A0A1M5CV78"/>
<evidence type="ECO:0000256" key="2">
    <source>
        <dbReference type="SAM" id="SignalP"/>
    </source>
</evidence>
<dbReference type="SUPFAM" id="SSF52129">
    <property type="entry name" value="Caspase-like"/>
    <property type="match status" value="1"/>
</dbReference>
<dbReference type="Proteomes" id="UP000184147">
    <property type="component" value="Unassembled WGS sequence"/>
</dbReference>
<dbReference type="GO" id="GO:0008234">
    <property type="term" value="F:cysteine-type peptidase activity"/>
    <property type="evidence" value="ECO:0007669"/>
    <property type="project" value="InterPro"/>
</dbReference>
<dbReference type="Gene3D" id="3.40.50.1460">
    <property type="match status" value="1"/>
</dbReference>
<dbReference type="EMBL" id="FQVQ01000013">
    <property type="protein sequence ID" value="SHF58487.1"/>
    <property type="molecule type" value="Genomic_DNA"/>
</dbReference>
<gene>
    <name evidence="4" type="ORF">SAMN05444377_1134</name>
</gene>
<evidence type="ECO:0000256" key="1">
    <source>
        <dbReference type="ARBA" id="ARBA00022729"/>
    </source>
</evidence>
<organism evidence="4 5">
    <name type="scientific">Flavobacterium fontis</name>
    <dbReference type="NCBI Taxonomy" id="1124188"/>
    <lineage>
        <taxon>Bacteria</taxon>
        <taxon>Pseudomonadati</taxon>
        <taxon>Bacteroidota</taxon>
        <taxon>Flavobacteriia</taxon>
        <taxon>Flavobacteriales</taxon>
        <taxon>Flavobacteriaceae</taxon>
        <taxon>Flavobacterium</taxon>
    </lineage>
</organism>
<dbReference type="GO" id="GO:0006508">
    <property type="term" value="P:proteolysis"/>
    <property type="evidence" value="ECO:0007669"/>
    <property type="project" value="InterPro"/>
</dbReference>
<reference evidence="4 5" key="1">
    <citation type="submission" date="2016-11" db="EMBL/GenBank/DDBJ databases">
        <authorList>
            <person name="Jaros S."/>
            <person name="Januszkiewicz K."/>
            <person name="Wedrychowicz H."/>
        </authorList>
    </citation>
    <scope>NUCLEOTIDE SEQUENCE [LARGE SCALE GENOMIC DNA]</scope>
    <source>
        <strain evidence="4 5">DSM 25660</strain>
    </source>
</reference>
<dbReference type="NCBIfam" id="NF033707">
    <property type="entry name" value="T9SS_sortase"/>
    <property type="match status" value="1"/>
</dbReference>
<evidence type="ECO:0000313" key="5">
    <source>
        <dbReference type="Proteomes" id="UP000184147"/>
    </source>
</evidence>
<dbReference type="CDD" id="cd02258">
    <property type="entry name" value="Peptidase_C25_N"/>
    <property type="match status" value="1"/>
</dbReference>
<dbReference type="InterPro" id="IPR029030">
    <property type="entry name" value="Caspase-like_dom_sf"/>
</dbReference>
<proteinExistence type="predicted"/>
<sequence length="1275" mass="142402">MVMKKVAILLGFFSMIVSYAQNSGQYTLIWTTKQNYKQGLNSIAIPHFSNDGFEFDAEKKAVYFTFKLTPSSGLPNPDVLIQNPVYTPMSESELGILDKSIIKETLQKEVFTYFNRTAPIVQVRLSPFVKVNGQYQKLLSFSYTLQNSNKAAQPQTTSIPPLTNSMLSSGTIRRFYVEKSGVYKLTRSFLSSLGVPVNTDPRKIKIFGHGGRMVPLSNQVDFPFDPEENAIQFIGEADGSFDNEDYILMYCEGMDNWSAENETHLNLYADRSYYYVVAGADNGKRITPMTQPTGAPTQVYTTFDDYRYHEVDLNNIGRLGRVWFGENFSTDNEQEFEFSFPTIAPSAITRLTIHAGGNSFATSNFKVAVNGQNAGTLNLSAVIPDSGTEASHNYLNTTVATTQNYTVKLTFDNEGVPTARGFLDYIILKTRSNLTGTGKQFRFTDENAAFTSGIGEFQISNASTVQQVWDISDIYNVTQVSNTTGASFSFKTTLGSPKRFIAVSEADYFTPLRESNPGVANQNLKGTLFLDDNGTFRDIDYVIVTPENLKSQADVLANFHRSYNGYNVKVVTLPMIYQEFNSGKQDIGAIRNLMRYIYHNASQPANRVKYLNLFGDASYDFKNRISNNTNIVPIYHALSSYFSGETSFASDDFFALMDATEGDPLSGFAADFAVGRMLVSTPQQAAEMVNKVIEYHDLQSYGSWRNNYVSISDDADKDPDASLQVRQNILTDAIYTQKPFINFRKIFLDSYVQQTSSGGDRYPQAKLDLSNAFEKGALVFNYLGHGGEDGLTAERLWDKFDGFNYQNRYRYPLFITITCEFSRFDNPLRPAAGEYTYWNPRGGAISLITTIRSIGQFQAENFNDNLSSKLFAYGSNTYVSIAEAMRQAKIMSNNNSATRVVFYLGDPALKLAIAQPKVVLTKINDVPITQPTDDLKALATIKLSGEVQDENGQLLSNYNGELAINVFDKNFTKNALNNDGFTTPLTFENLGETIFRGNVSVVNGQFEVTFVVPRDIRIPLGPGRVSFYAKGTQVNTDRTGHSFDIRVGGVNTAAVADNIGPRARLFMNDESFVDGGITNASPFLLAFLEDEHGINTASGIGHDIIAILDGDEMNPFVLNDYYETELNDFTKGRIRFPFRDLAKGPHTIVFKAWDVYNNPVTSEIHFVVADGNGITLTNVLNYPNPFVNYTEFWFNHNRPFEPLEVQVQIFTITGKIVKTINQTVTTEGFLSRQIQWDGLDDFGSKIGKGVYVYKLTVRSTLNGNTAEKIEKLVIL</sequence>
<feature type="domain" description="Gingipain" evidence="3">
    <location>
        <begin position="541"/>
        <end position="911"/>
    </location>
</feature>
<dbReference type="STRING" id="1124188.SAMN05444377_1134"/>
<dbReference type="InterPro" id="IPR029031">
    <property type="entry name" value="Gingipain_N_sf"/>
</dbReference>